<dbReference type="OrthoDB" id="3206024at2"/>
<dbReference type="RefSeq" id="WP_132124492.1">
    <property type="nucleotide sequence ID" value="NZ_SLWS01000012.1"/>
</dbReference>
<dbReference type="AlphaFoldDB" id="A0A4R2J5D7"/>
<evidence type="ECO:0000256" key="4">
    <source>
        <dbReference type="ARBA" id="ARBA00023033"/>
    </source>
</evidence>
<organism evidence="6 7">
    <name type="scientific">Actinocrispum wychmicini</name>
    <dbReference type="NCBI Taxonomy" id="1213861"/>
    <lineage>
        <taxon>Bacteria</taxon>
        <taxon>Bacillati</taxon>
        <taxon>Actinomycetota</taxon>
        <taxon>Actinomycetes</taxon>
        <taxon>Pseudonocardiales</taxon>
        <taxon>Pseudonocardiaceae</taxon>
        <taxon>Actinocrispum</taxon>
    </lineage>
</organism>
<dbReference type="InterPro" id="IPR050172">
    <property type="entry name" value="SsuD_RutA_monooxygenase"/>
</dbReference>
<dbReference type="PANTHER" id="PTHR42847:SF4">
    <property type="entry name" value="ALKANESULFONATE MONOOXYGENASE-RELATED"/>
    <property type="match status" value="1"/>
</dbReference>
<accession>A0A4R2J5D7</accession>
<dbReference type="GO" id="GO:0046306">
    <property type="term" value="P:alkanesulfonate catabolic process"/>
    <property type="evidence" value="ECO:0007669"/>
    <property type="project" value="TreeGrafter"/>
</dbReference>
<dbReference type="InterPro" id="IPR036661">
    <property type="entry name" value="Luciferase-like_sf"/>
</dbReference>
<keyword evidence="4" id="KW-0503">Monooxygenase</keyword>
<protein>
    <submittedName>
        <fullName evidence="6">Putative F420-dependent oxidoreductase</fullName>
    </submittedName>
</protein>
<dbReference type="Gene3D" id="3.20.20.30">
    <property type="entry name" value="Luciferase-like domain"/>
    <property type="match status" value="1"/>
</dbReference>
<dbReference type="NCBIfam" id="TIGR03619">
    <property type="entry name" value="F420_Rv2161c"/>
    <property type="match status" value="1"/>
</dbReference>
<proteinExistence type="predicted"/>
<dbReference type="Proteomes" id="UP000295680">
    <property type="component" value="Unassembled WGS sequence"/>
</dbReference>
<gene>
    <name evidence="6" type="ORF">EV192_112314</name>
</gene>
<keyword evidence="2" id="KW-0288">FMN</keyword>
<dbReference type="InterPro" id="IPR011251">
    <property type="entry name" value="Luciferase-like_dom"/>
</dbReference>
<dbReference type="PANTHER" id="PTHR42847">
    <property type="entry name" value="ALKANESULFONATE MONOOXYGENASE"/>
    <property type="match status" value="1"/>
</dbReference>
<comment type="caution">
    <text evidence="6">The sequence shown here is derived from an EMBL/GenBank/DDBJ whole genome shotgun (WGS) entry which is preliminary data.</text>
</comment>
<dbReference type="Pfam" id="PF00296">
    <property type="entry name" value="Bac_luciferase"/>
    <property type="match status" value="1"/>
</dbReference>
<dbReference type="SUPFAM" id="SSF51679">
    <property type="entry name" value="Bacterial luciferase-like"/>
    <property type="match status" value="1"/>
</dbReference>
<feature type="domain" description="Luciferase-like" evidence="5">
    <location>
        <begin position="1"/>
        <end position="234"/>
    </location>
</feature>
<sequence>MRFGISLPQAGLAPEAFRNYVTRAEELGFDSAWTQEQVLGSKPHLSPLEVMTYAAAYTTRLRLGCSVFVSSLHSPAHLAKSISTVDQLSQGRVEVGFGVGGRTRMLSAFGVSPDGLVSRFTEGVRLMKECWTAPKIDFDGRFWQVHGTQMEPKPVQKPYPPIWFGGGHPNAVRRAVQYADGFFGAGLSTTEDFAAQVKVLREELRGREFPIAKRVYVTVDDDPDRARQTMSDSLDDQYGLLGSQGKLLPIAVTGTPEDCVRGVRAVVAAGAELVLLSPLRNEHEQMERLAAEVIPNI</sequence>
<evidence type="ECO:0000313" key="6">
    <source>
        <dbReference type="EMBL" id="TCO52582.1"/>
    </source>
</evidence>
<reference evidence="6 7" key="1">
    <citation type="submission" date="2019-03" db="EMBL/GenBank/DDBJ databases">
        <title>Genomic Encyclopedia of Type Strains, Phase IV (KMG-IV): sequencing the most valuable type-strain genomes for metagenomic binning, comparative biology and taxonomic classification.</title>
        <authorList>
            <person name="Goeker M."/>
        </authorList>
    </citation>
    <scope>NUCLEOTIDE SEQUENCE [LARGE SCALE GENOMIC DNA]</scope>
    <source>
        <strain evidence="6 7">DSM 45934</strain>
    </source>
</reference>
<dbReference type="InterPro" id="IPR019921">
    <property type="entry name" value="Lucif-like_OxRdtase_Rv2161c"/>
</dbReference>
<evidence type="ECO:0000259" key="5">
    <source>
        <dbReference type="Pfam" id="PF00296"/>
    </source>
</evidence>
<dbReference type="GO" id="GO:0008726">
    <property type="term" value="F:alkanesulfonate monooxygenase activity"/>
    <property type="evidence" value="ECO:0007669"/>
    <property type="project" value="TreeGrafter"/>
</dbReference>
<keyword evidence="1" id="KW-0285">Flavoprotein</keyword>
<evidence type="ECO:0000313" key="7">
    <source>
        <dbReference type="Proteomes" id="UP000295680"/>
    </source>
</evidence>
<dbReference type="EMBL" id="SLWS01000012">
    <property type="protein sequence ID" value="TCO52582.1"/>
    <property type="molecule type" value="Genomic_DNA"/>
</dbReference>
<name>A0A4R2J5D7_9PSEU</name>
<evidence type="ECO:0000256" key="3">
    <source>
        <dbReference type="ARBA" id="ARBA00023002"/>
    </source>
</evidence>
<evidence type="ECO:0000256" key="2">
    <source>
        <dbReference type="ARBA" id="ARBA00022643"/>
    </source>
</evidence>
<evidence type="ECO:0000256" key="1">
    <source>
        <dbReference type="ARBA" id="ARBA00022630"/>
    </source>
</evidence>
<keyword evidence="3" id="KW-0560">Oxidoreductase</keyword>
<keyword evidence="7" id="KW-1185">Reference proteome</keyword>